<evidence type="ECO:0000313" key="3">
    <source>
        <dbReference type="Proteomes" id="UP000027442"/>
    </source>
</evidence>
<sequence>MKRIILLLLVLFTIGVSAQTWNTGEFQRMGEKTILKMRRIFKIPKWVKLYATAYIYVCDLTTKKKSVPTDSITSLTVSDWLRKVYECWHKVYVYDDQLRYFLVDNLANRDEGGDERKSYLGTKDDRAIAETLQANRFDCVIEADRCQNKDAKQLVLICVKRDGMYRAVIKGEKTTLKLVTKDDLLIEP</sequence>
<name>A0A069QGH5_HOYLO</name>
<dbReference type="PATRIC" id="fig|1122985.7.peg.2120"/>
<evidence type="ECO:0000256" key="1">
    <source>
        <dbReference type="SAM" id="SignalP"/>
    </source>
</evidence>
<dbReference type="AlphaFoldDB" id="A0A069QGH5"/>
<keyword evidence="1" id="KW-0732">Signal</keyword>
<dbReference type="RefSeq" id="WP_018967779.1">
    <property type="nucleotide sequence ID" value="NZ_KB899217.1"/>
</dbReference>
<evidence type="ECO:0000313" key="2">
    <source>
        <dbReference type="EMBL" id="KDR51895.1"/>
    </source>
</evidence>
<proteinExistence type="predicted"/>
<dbReference type="HOGENOM" id="CLU_1521034_0_0_10"/>
<reference evidence="2 3" key="1">
    <citation type="submission" date="2013-08" db="EMBL/GenBank/DDBJ databases">
        <authorList>
            <person name="Weinstock G."/>
            <person name="Sodergren E."/>
            <person name="Wylie T."/>
            <person name="Fulton L."/>
            <person name="Fulton R."/>
            <person name="Fronick C."/>
            <person name="O'Laughlin M."/>
            <person name="Godfrey J."/>
            <person name="Miner T."/>
            <person name="Herter B."/>
            <person name="Appelbaum E."/>
            <person name="Cordes M."/>
            <person name="Lek S."/>
            <person name="Wollam A."/>
            <person name="Pepin K.H."/>
            <person name="Palsikar V.B."/>
            <person name="Mitreva M."/>
            <person name="Wilson R.K."/>
        </authorList>
    </citation>
    <scope>NUCLEOTIDE SEQUENCE [LARGE SCALE GENOMIC DNA]</scope>
    <source>
        <strain evidence="2 3">ATCC 15930</strain>
    </source>
</reference>
<accession>A0A069QGH5</accession>
<keyword evidence="3" id="KW-1185">Reference proteome</keyword>
<gene>
    <name evidence="2" type="ORF">HMPREF1991_02043</name>
</gene>
<feature type="signal peptide" evidence="1">
    <location>
        <begin position="1"/>
        <end position="18"/>
    </location>
</feature>
<dbReference type="Proteomes" id="UP000027442">
    <property type="component" value="Unassembled WGS sequence"/>
</dbReference>
<dbReference type="EMBL" id="JNGW01000088">
    <property type="protein sequence ID" value="KDR51895.1"/>
    <property type="molecule type" value="Genomic_DNA"/>
</dbReference>
<feature type="chain" id="PRO_5001668104" evidence="1">
    <location>
        <begin position="19"/>
        <end position="188"/>
    </location>
</feature>
<comment type="caution">
    <text evidence="2">The sequence shown here is derived from an EMBL/GenBank/DDBJ whole genome shotgun (WGS) entry which is preliminary data.</text>
</comment>
<protein>
    <submittedName>
        <fullName evidence="2">Uncharacterized protein</fullName>
    </submittedName>
</protein>
<organism evidence="2 3">
    <name type="scientific">Hoylesella loescheii DSM 19665 = JCM 12249 = ATCC 15930</name>
    <dbReference type="NCBI Taxonomy" id="1122985"/>
    <lineage>
        <taxon>Bacteria</taxon>
        <taxon>Pseudomonadati</taxon>
        <taxon>Bacteroidota</taxon>
        <taxon>Bacteroidia</taxon>
        <taxon>Bacteroidales</taxon>
        <taxon>Prevotellaceae</taxon>
        <taxon>Hoylesella</taxon>
    </lineage>
</organism>